<reference evidence="2" key="1">
    <citation type="submission" date="2020-03" db="EMBL/GenBank/DDBJ databases">
        <title>The deep terrestrial virosphere.</title>
        <authorList>
            <person name="Holmfeldt K."/>
            <person name="Nilsson E."/>
            <person name="Simone D."/>
            <person name="Lopez-Fernandez M."/>
            <person name="Wu X."/>
            <person name="de Brujin I."/>
            <person name="Lundin D."/>
            <person name="Andersson A."/>
            <person name="Bertilsson S."/>
            <person name="Dopson M."/>
        </authorList>
    </citation>
    <scope>NUCLEOTIDE SEQUENCE</scope>
    <source>
        <strain evidence="2">MM415A00550</strain>
        <strain evidence="1">MM415B00794</strain>
    </source>
</reference>
<dbReference type="EMBL" id="MT142457">
    <property type="protein sequence ID" value="QJA81381.1"/>
    <property type="molecule type" value="Genomic_DNA"/>
</dbReference>
<evidence type="ECO:0000313" key="1">
    <source>
        <dbReference type="EMBL" id="QJA62369.1"/>
    </source>
</evidence>
<sequence length="47" mass="5399">MKIILNREETLACIIALQKEKTYGWRDDALKKLEKAMGYILSGEKGE</sequence>
<dbReference type="EMBL" id="MT141469">
    <property type="protein sequence ID" value="QJA62369.1"/>
    <property type="molecule type" value="Genomic_DNA"/>
</dbReference>
<proteinExistence type="predicted"/>
<organism evidence="2">
    <name type="scientific">viral metagenome</name>
    <dbReference type="NCBI Taxonomy" id="1070528"/>
    <lineage>
        <taxon>unclassified sequences</taxon>
        <taxon>metagenomes</taxon>
        <taxon>organismal metagenomes</taxon>
    </lineage>
</organism>
<evidence type="ECO:0000313" key="2">
    <source>
        <dbReference type="EMBL" id="QJA81381.1"/>
    </source>
</evidence>
<accession>A0A6M3KIA8</accession>
<dbReference type="AlphaFoldDB" id="A0A6M3KIA8"/>
<name>A0A6M3KIA8_9ZZZZ</name>
<protein>
    <submittedName>
        <fullName evidence="2">Uncharacterized protein</fullName>
    </submittedName>
</protein>
<gene>
    <name evidence="2" type="ORF">MM415A00550_0013</name>
    <name evidence="1" type="ORF">MM415B00794_0025</name>
</gene>